<dbReference type="Proteomes" id="UP000194012">
    <property type="component" value="Unassembled WGS sequence"/>
</dbReference>
<organism evidence="3 4">
    <name type="scientific">Roseovarius gaetbuli</name>
    <dbReference type="NCBI Taxonomy" id="1356575"/>
    <lineage>
        <taxon>Bacteria</taxon>
        <taxon>Pseudomonadati</taxon>
        <taxon>Pseudomonadota</taxon>
        <taxon>Alphaproteobacteria</taxon>
        <taxon>Rhodobacterales</taxon>
        <taxon>Roseobacteraceae</taxon>
        <taxon>Roseovarius</taxon>
    </lineage>
</organism>
<dbReference type="RefSeq" id="WP_370738318.1">
    <property type="nucleotide sequence ID" value="NZ_FWFJ01000001.1"/>
</dbReference>
<dbReference type="Gene3D" id="2.60.40.1880">
    <property type="entry name" value="Invasion associated locus B (IalB) protein"/>
    <property type="match status" value="1"/>
</dbReference>
<accession>A0A1X6Y596</accession>
<feature type="region of interest" description="Disordered" evidence="1">
    <location>
        <begin position="25"/>
        <end position="76"/>
    </location>
</feature>
<dbReference type="EMBL" id="FWFJ01000001">
    <property type="protein sequence ID" value="SLN10656.1"/>
    <property type="molecule type" value="Genomic_DNA"/>
</dbReference>
<feature type="compositionally biased region" description="Low complexity" evidence="1">
    <location>
        <begin position="25"/>
        <end position="66"/>
    </location>
</feature>
<feature type="signal peptide" evidence="2">
    <location>
        <begin position="1"/>
        <end position="24"/>
    </location>
</feature>
<evidence type="ECO:0000256" key="1">
    <source>
        <dbReference type="SAM" id="MobiDB-lite"/>
    </source>
</evidence>
<keyword evidence="4" id="KW-1185">Reference proteome</keyword>
<gene>
    <name evidence="3" type="ORF">ROG8370_00180</name>
</gene>
<evidence type="ECO:0000313" key="3">
    <source>
        <dbReference type="EMBL" id="SLN10656.1"/>
    </source>
</evidence>
<sequence>MPRILSNLSLIAILAMGTSLSAQEATTEAEAAPAAEAQAAEAPATDAQAAETPAEAPAEGAAAAAEGLDTGREVQEDPSYIKATYGDWQMKCFRTGTEEDLCQMYQLLTEEAGNPVAEFSLYRLPKGAPVVAGATIAVPLGTLLNEEIKIAIDGGKAKSYAYSFCTMGGCFARIGLAQADVDALKRGVKATLAIVPAQAPDQTVNISVSLKGFTAAFDNASVLQQ</sequence>
<feature type="chain" id="PRO_5012055608" evidence="2">
    <location>
        <begin position="25"/>
        <end position="225"/>
    </location>
</feature>
<proteinExistence type="predicted"/>
<dbReference type="Pfam" id="PF06776">
    <property type="entry name" value="IalB"/>
    <property type="match status" value="1"/>
</dbReference>
<reference evidence="4" key="1">
    <citation type="submission" date="2017-03" db="EMBL/GenBank/DDBJ databases">
        <authorList>
            <person name="Rodrigo-Torres L."/>
            <person name="Arahal R.D."/>
            <person name="Lucena T."/>
        </authorList>
    </citation>
    <scope>NUCLEOTIDE SEQUENCE [LARGE SCALE GENOMIC DNA]</scope>
    <source>
        <strain evidence="4">CECT 8370</strain>
    </source>
</reference>
<evidence type="ECO:0000256" key="2">
    <source>
        <dbReference type="SAM" id="SignalP"/>
    </source>
</evidence>
<keyword evidence="2" id="KW-0732">Signal</keyword>
<protein>
    <submittedName>
        <fullName evidence="3">Invasion associated locus B (IalB) protein</fullName>
    </submittedName>
</protein>
<dbReference type="InterPro" id="IPR010642">
    <property type="entry name" value="Invasion_prot_B"/>
</dbReference>
<evidence type="ECO:0000313" key="4">
    <source>
        <dbReference type="Proteomes" id="UP000194012"/>
    </source>
</evidence>
<dbReference type="InterPro" id="IPR038696">
    <property type="entry name" value="IalB_sf"/>
</dbReference>
<name>A0A1X6Y596_9RHOB</name>
<dbReference type="AlphaFoldDB" id="A0A1X6Y596"/>